<evidence type="ECO:0000313" key="2">
    <source>
        <dbReference type="Proteomes" id="UP000694385"/>
    </source>
</evidence>
<protein>
    <submittedName>
        <fullName evidence="1">ST13 Hsp70 interacting protein</fullName>
    </submittedName>
</protein>
<dbReference type="Proteomes" id="UP000694385">
    <property type="component" value="Unassembled WGS sequence"/>
</dbReference>
<reference evidence="1" key="2">
    <citation type="submission" date="2025-09" db="UniProtKB">
        <authorList>
            <consortium name="Ensembl"/>
        </authorList>
    </citation>
    <scope>IDENTIFICATION</scope>
</reference>
<dbReference type="AlphaFoldDB" id="A0A8C5KE48"/>
<reference evidence="1" key="1">
    <citation type="submission" date="2025-08" db="UniProtKB">
        <authorList>
            <consortium name="Ensembl"/>
        </authorList>
    </citation>
    <scope>IDENTIFICATION</scope>
</reference>
<sequence>MGGKVPPATHKAKSEEN</sequence>
<proteinExistence type="predicted"/>
<name>A0A8C5KE48_JACJA</name>
<organism evidence="1 2">
    <name type="scientific">Jaculus jaculus</name>
    <name type="common">Lesser Egyptian jerboa</name>
    <dbReference type="NCBI Taxonomy" id="51337"/>
    <lineage>
        <taxon>Eukaryota</taxon>
        <taxon>Metazoa</taxon>
        <taxon>Chordata</taxon>
        <taxon>Craniata</taxon>
        <taxon>Vertebrata</taxon>
        <taxon>Euteleostomi</taxon>
        <taxon>Mammalia</taxon>
        <taxon>Eutheria</taxon>
        <taxon>Euarchontoglires</taxon>
        <taxon>Glires</taxon>
        <taxon>Rodentia</taxon>
        <taxon>Myomorpha</taxon>
        <taxon>Dipodoidea</taxon>
        <taxon>Dipodidae</taxon>
        <taxon>Dipodinae</taxon>
        <taxon>Jaculus</taxon>
    </lineage>
</organism>
<gene>
    <name evidence="1" type="primary">St13</name>
</gene>
<dbReference type="Ensembl" id="ENSJJAT00000012786.1">
    <property type="protein sequence ID" value="ENSJJAP00000006393.1"/>
    <property type="gene ID" value="ENSJJAG00000011081.1"/>
</dbReference>
<evidence type="ECO:0000313" key="1">
    <source>
        <dbReference type="Ensembl" id="ENSJJAP00000006393.1"/>
    </source>
</evidence>
<keyword evidence="2" id="KW-1185">Reference proteome</keyword>
<accession>A0A8C5KE48</accession>